<dbReference type="InterPro" id="IPR018523">
    <property type="entry name" value="Isocitrate_lyase_ph_CS"/>
</dbReference>
<accession>M2NG71</accession>
<dbReference type="AlphaFoldDB" id="M2NG71"/>
<dbReference type="GeneID" id="19111653"/>
<evidence type="ECO:0000256" key="2">
    <source>
        <dbReference type="ARBA" id="ARBA00061405"/>
    </source>
</evidence>
<comment type="catalytic activity">
    <reaction evidence="1">
        <text>(2S,3R)-3-hydroxybutane-1,2,3-tricarboxylate = pyruvate + succinate</text>
        <dbReference type="Rhea" id="RHEA:16809"/>
        <dbReference type="ChEBI" id="CHEBI:15361"/>
        <dbReference type="ChEBI" id="CHEBI:30031"/>
        <dbReference type="ChEBI" id="CHEBI:57429"/>
        <dbReference type="EC" id="4.1.3.30"/>
    </reaction>
</comment>
<dbReference type="Proteomes" id="UP000011761">
    <property type="component" value="Unassembled WGS sequence"/>
</dbReference>
<dbReference type="PANTHER" id="PTHR42905:SF2">
    <property type="entry name" value="PHOSPHOENOLPYRUVATE CARBOXYLASE FAMILY PROTEIN"/>
    <property type="match status" value="1"/>
</dbReference>
<evidence type="ECO:0000313" key="3">
    <source>
        <dbReference type="EMBL" id="EMC97980.1"/>
    </source>
</evidence>
<dbReference type="Gene3D" id="3.20.20.60">
    <property type="entry name" value="Phosphoenolpyruvate-binding domains"/>
    <property type="match status" value="1"/>
</dbReference>
<gene>
    <name evidence="3" type="ORF">BAUCODRAFT_31987</name>
</gene>
<dbReference type="OrthoDB" id="1923844at2759"/>
<reference evidence="3 4" key="1">
    <citation type="journal article" date="2012" name="PLoS Pathog.">
        <title>Diverse lifestyles and strategies of plant pathogenesis encoded in the genomes of eighteen Dothideomycetes fungi.</title>
        <authorList>
            <person name="Ohm R.A."/>
            <person name="Feau N."/>
            <person name="Henrissat B."/>
            <person name="Schoch C.L."/>
            <person name="Horwitz B.A."/>
            <person name="Barry K.W."/>
            <person name="Condon B.J."/>
            <person name="Copeland A.C."/>
            <person name="Dhillon B."/>
            <person name="Glaser F."/>
            <person name="Hesse C.N."/>
            <person name="Kosti I."/>
            <person name="LaButti K."/>
            <person name="Lindquist E.A."/>
            <person name="Lucas S."/>
            <person name="Salamov A.A."/>
            <person name="Bradshaw R.E."/>
            <person name="Ciuffetti L."/>
            <person name="Hamelin R.C."/>
            <person name="Kema G.H.J."/>
            <person name="Lawrence C."/>
            <person name="Scott J.A."/>
            <person name="Spatafora J.W."/>
            <person name="Turgeon B.G."/>
            <person name="de Wit P.J.G.M."/>
            <person name="Zhong S."/>
            <person name="Goodwin S.B."/>
            <person name="Grigoriev I.V."/>
        </authorList>
    </citation>
    <scope>NUCLEOTIDE SEQUENCE [LARGE SCALE GENOMIC DNA]</scope>
    <source>
        <strain evidence="3 4">UAMH 10762</strain>
    </source>
</reference>
<dbReference type="InterPro" id="IPR015813">
    <property type="entry name" value="Pyrv/PenolPyrv_kinase-like_dom"/>
</dbReference>
<dbReference type="STRING" id="717646.M2NG71"/>
<dbReference type="OMA" id="QFVICAR"/>
<dbReference type="PANTHER" id="PTHR42905">
    <property type="entry name" value="PHOSPHOENOLPYRUVATE CARBOXYLASE"/>
    <property type="match status" value="1"/>
</dbReference>
<name>M2NG71_BAUPA</name>
<dbReference type="EMBL" id="KB445553">
    <property type="protein sequence ID" value="EMC97980.1"/>
    <property type="molecule type" value="Genomic_DNA"/>
</dbReference>
<dbReference type="RefSeq" id="XP_007674378.1">
    <property type="nucleotide sequence ID" value="XM_007676188.1"/>
</dbReference>
<evidence type="ECO:0000313" key="4">
    <source>
        <dbReference type="Proteomes" id="UP000011761"/>
    </source>
</evidence>
<dbReference type="KEGG" id="bcom:BAUCODRAFT_31987"/>
<sequence length="304" mass="33104">MPHSHVDERETPASRLRRMLAETDDLIVCPGVYDGLSARLALNVGFDALYMTGAGTTASRLGQPDLGIAQLYDMRANAEMIANLDRTVPLIADMDTGFGGPTMIDRAVKEYARAGVAAFHIEDQILQKRCGHLAGKEVVSREEYQTRIQAAVRARMSCSSDIVVIARTDALQKHGFDEAIARLREARELGADVAQLEGVTSVEMAREAVKQLHPMPMLLNMVENGATPTIPTSEAQTLGFRIMIFSFACLGPAFLSIQETLHRLKSKGVTGLPKDLSPKNIFEVCGLEEQMEIDESAGGSMEKA</sequence>
<dbReference type="FunFam" id="3.20.20.60:FF:000009">
    <property type="entry name" value="2-methylisocitrate lyase"/>
    <property type="match status" value="1"/>
</dbReference>
<keyword evidence="4" id="KW-1185">Reference proteome</keyword>
<dbReference type="Pfam" id="PF13714">
    <property type="entry name" value="PEP_mutase"/>
    <property type="match status" value="1"/>
</dbReference>
<dbReference type="eggNOG" id="KOG1260">
    <property type="taxonomic scope" value="Eukaryota"/>
</dbReference>
<evidence type="ECO:0000256" key="1">
    <source>
        <dbReference type="ARBA" id="ARBA00001050"/>
    </source>
</evidence>
<proteinExistence type="inferred from homology"/>
<dbReference type="HOGENOM" id="CLU_027389_3_0_1"/>
<organism evidence="3 4">
    <name type="scientific">Baudoinia panamericana (strain UAMH 10762)</name>
    <name type="common">Angels' share fungus</name>
    <name type="synonym">Baudoinia compniacensis (strain UAMH 10762)</name>
    <dbReference type="NCBI Taxonomy" id="717646"/>
    <lineage>
        <taxon>Eukaryota</taxon>
        <taxon>Fungi</taxon>
        <taxon>Dikarya</taxon>
        <taxon>Ascomycota</taxon>
        <taxon>Pezizomycotina</taxon>
        <taxon>Dothideomycetes</taxon>
        <taxon>Dothideomycetidae</taxon>
        <taxon>Mycosphaerellales</taxon>
        <taxon>Teratosphaeriaceae</taxon>
        <taxon>Baudoinia</taxon>
    </lineage>
</organism>
<protein>
    <submittedName>
        <fullName evidence="3">Uncharacterized protein</fullName>
    </submittedName>
</protein>
<dbReference type="InterPro" id="IPR040442">
    <property type="entry name" value="Pyrv_kinase-like_dom_sf"/>
</dbReference>
<comment type="similarity">
    <text evidence="2">Belongs to the isocitrate lyase/PEP mutase superfamily.</text>
</comment>
<dbReference type="SUPFAM" id="SSF51621">
    <property type="entry name" value="Phosphoenolpyruvate/pyruvate domain"/>
    <property type="match status" value="1"/>
</dbReference>
<dbReference type="InterPro" id="IPR039556">
    <property type="entry name" value="ICL/PEPM"/>
</dbReference>
<dbReference type="PROSITE" id="PS00161">
    <property type="entry name" value="ISOCITRATE_LYASE"/>
    <property type="match status" value="1"/>
</dbReference>
<dbReference type="CDD" id="cd00377">
    <property type="entry name" value="ICL_PEPM"/>
    <property type="match status" value="1"/>
</dbReference>
<dbReference type="GO" id="GO:0046421">
    <property type="term" value="F:methylisocitrate lyase activity"/>
    <property type="evidence" value="ECO:0007669"/>
    <property type="project" value="UniProtKB-EC"/>
</dbReference>